<reference evidence="2 3" key="1">
    <citation type="submission" date="2019-03" db="EMBL/GenBank/DDBJ databases">
        <title>Draft genome sequences of novel Actinobacteria.</title>
        <authorList>
            <person name="Sahin N."/>
            <person name="Ay H."/>
            <person name="Saygin H."/>
        </authorList>
    </citation>
    <scope>NUCLEOTIDE SEQUENCE [LARGE SCALE GENOMIC DNA]</scope>
    <source>
        <strain evidence="2 3">CH32</strain>
    </source>
</reference>
<dbReference type="InterPro" id="IPR019734">
    <property type="entry name" value="TPR_rpt"/>
</dbReference>
<dbReference type="SUPFAM" id="SSF48452">
    <property type="entry name" value="TPR-like"/>
    <property type="match status" value="1"/>
</dbReference>
<dbReference type="RefSeq" id="WP_132615987.1">
    <property type="nucleotide sequence ID" value="NZ_SMKQ01000085.1"/>
</dbReference>
<keyword evidence="3" id="KW-1185">Reference proteome</keyword>
<organism evidence="2 3">
    <name type="scientific">Nonomuraea terrae</name>
    <dbReference type="NCBI Taxonomy" id="2530383"/>
    <lineage>
        <taxon>Bacteria</taxon>
        <taxon>Bacillati</taxon>
        <taxon>Actinomycetota</taxon>
        <taxon>Actinomycetes</taxon>
        <taxon>Streptosporangiales</taxon>
        <taxon>Streptosporangiaceae</taxon>
        <taxon>Nonomuraea</taxon>
    </lineage>
</organism>
<dbReference type="Proteomes" id="UP000295302">
    <property type="component" value="Unassembled WGS sequence"/>
</dbReference>
<dbReference type="AlphaFoldDB" id="A0A4R4YJG1"/>
<feature type="compositionally biased region" description="Low complexity" evidence="1">
    <location>
        <begin position="197"/>
        <end position="215"/>
    </location>
</feature>
<dbReference type="OrthoDB" id="580767at2"/>
<comment type="caution">
    <text evidence="2">The sequence shown here is derived from an EMBL/GenBank/DDBJ whole genome shotgun (WGS) entry which is preliminary data.</text>
</comment>
<proteinExistence type="predicted"/>
<evidence type="ECO:0000313" key="3">
    <source>
        <dbReference type="Proteomes" id="UP000295302"/>
    </source>
</evidence>
<dbReference type="Gene3D" id="1.25.40.10">
    <property type="entry name" value="Tetratricopeptide repeat domain"/>
    <property type="match status" value="1"/>
</dbReference>
<feature type="region of interest" description="Disordered" evidence="1">
    <location>
        <begin position="181"/>
        <end position="222"/>
    </location>
</feature>
<name>A0A4R4YJG1_9ACTN</name>
<dbReference type="EMBL" id="SMKQ01000085">
    <property type="protein sequence ID" value="TDD45078.1"/>
    <property type="molecule type" value="Genomic_DNA"/>
</dbReference>
<dbReference type="InterPro" id="IPR011990">
    <property type="entry name" value="TPR-like_helical_dom_sf"/>
</dbReference>
<evidence type="ECO:0000256" key="1">
    <source>
        <dbReference type="SAM" id="MobiDB-lite"/>
    </source>
</evidence>
<protein>
    <submittedName>
        <fullName evidence="2">Tetratricopeptide repeat protein</fullName>
    </submittedName>
</protein>
<gene>
    <name evidence="2" type="ORF">E1286_25010</name>
</gene>
<sequence length="222" mass="24026">MSTEVTYDDRLRMIPVDSERYAAAVEQMKADLERLGGAAEPSAVFKLLRAIGSGLVVLRACGEAVSFLERALAVAGDDPGRRTAVLINLADAHRYAGDLDRAEPLNLEALDLAPARLRDFALQHLAKLRIDQKRFREAELLLLEALERRRAKGDAELISSTELTLQRCRRESVMLGLLARSSETLTGNPPPTGAGWRTSPTGSTGSAGRASGAGHAVRRGRE</sequence>
<dbReference type="Pfam" id="PF13176">
    <property type="entry name" value="TPR_7"/>
    <property type="match status" value="1"/>
</dbReference>
<evidence type="ECO:0000313" key="2">
    <source>
        <dbReference type="EMBL" id="TDD45078.1"/>
    </source>
</evidence>
<accession>A0A4R4YJG1</accession>